<protein>
    <submittedName>
        <fullName evidence="3">Glycoside hydrolase family 127 protein</fullName>
    </submittedName>
</protein>
<evidence type="ECO:0000259" key="1">
    <source>
        <dbReference type="Pfam" id="PF07944"/>
    </source>
</evidence>
<dbReference type="SUPFAM" id="SSF48208">
    <property type="entry name" value="Six-hairpin glycosidases"/>
    <property type="match status" value="1"/>
</dbReference>
<dbReference type="Proteomes" id="UP000823892">
    <property type="component" value="Unassembled WGS sequence"/>
</dbReference>
<dbReference type="Pfam" id="PF07944">
    <property type="entry name" value="Beta-AFase-like_GH127_cat"/>
    <property type="match status" value="1"/>
</dbReference>
<evidence type="ECO:0000313" key="3">
    <source>
        <dbReference type="EMBL" id="HJD28835.1"/>
    </source>
</evidence>
<dbReference type="InterPro" id="IPR049046">
    <property type="entry name" value="Beta-AFase-like_GH127_middle"/>
</dbReference>
<evidence type="ECO:0000259" key="2">
    <source>
        <dbReference type="Pfam" id="PF20736"/>
    </source>
</evidence>
<feature type="domain" description="Non-reducing end beta-L-arabinofuranosidase-like GH127 catalytic" evidence="1">
    <location>
        <begin position="13"/>
        <end position="404"/>
    </location>
</feature>
<proteinExistence type="predicted"/>
<dbReference type="AlphaFoldDB" id="A0A9D2QUW8"/>
<reference evidence="3" key="2">
    <citation type="submission" date="2021-04" db="EMBL/GenBank/DDBJ databases">
        <authorList>
            <person name="Gilroy R."/>
        </authorList>
    </citation>
    <scope>NUCLEOTIDE SEQUENCE</scope>
    <source>
        <strain evidence="3">ChiBcec6-4105</strain>
    </source>
</reference>
<organism evidence="3 4">
    <name type="scientific">Candidatus Blautia avicola</name>
    <dbReference type="NCBI Taxonomy" id="2838483"/>
    <lineage>
        <taxon>Bacteria</taxon>
        <taxon>Bacillati</taxon>
        <taxon>Bacillota</taxon>
        <taxon>Clostridia</taxon>
        <taxon>Lachnospirales</taxon>
        <taxon>Lachnospiraceae</taxon>
        <taxon>Blautia</taxon>
    </lineage>
</organism>
<evidence type="ECO:0000313" key="4">
    <source>
        <dbReference type="Proteomes" id="UP000823892"/>
    </source>
</evidence>
<dbReference type="InterPro" id="IPR008928">
    <property type="entry name" value="6-hairpin_glycosidase_sf"/>
</dbReference>
<dbReference type="GO" id="GO:0005975">
    <property type="term" value="P:carbohydrate metabolic process"/>
    <property type="evidence" value="ECO:0007669"/>
    <property type="project" value="InterPro"/>
</dbReference>
<keyword evidence="3" id="KW-0378">Hydrolase</keyword>
<accession>A0A9D2QUW8</accession>
<gene>
    <name evidence="3" type="ORF">H9914_07575</name>
</gene>
<dbReference type="PANTHER" id="PTHR31151:SF0">
    <property type="entry name" value="PROLINE-TRNA LIGASE (DUF1680)"/>
    <property type="match status" value="1"/>
</dbReference>
<dbReference type="EMBL" id="DWUY01000169">
    <property type="protein sequence ID" value="HJD28835.1"/>
    <property type="molecule type" value="Genomic_DNA"/>
</dbReference>
<dbReference type="PANTHER" id="PTHR31151">
    <property type="entry name" value="PROLINE-TRNA LIGASE (DUF1680)"/>
    <property type="match status" value="1"/>
</dbReference>
<comment type="caution">
    <text evidence="3">The sequence shown here is derived from an EMBL/GenBank/DDBJ whole genome shotgun (WGS) entry which is preliminary data.</text>
</comment>
<name>A0A9D2QUW8_9FIRM</name>
<dbReference type="Pfam" id="PF20736">
    <property type="entry name" value="Glyco_hydro127M"/>
    <property type="match status" value="1"/>
</dbReference>
<reference evidence="3" key="1">
    <citation type="journal article" date="2021" name="PeerJ">
        <title>Extensive microbial diversity within the chicken gut microbiome revealed by metagenomics and culture.</title>
        <authorList>
            <person name="Gilroy R."/>
            <person name="Ravi A."/>
            <person name="Getino M."/>
            <person name="Pursley I."/>
            <person name="Horton D.L."/>
            <person name="Alikhan N.F."/>
            <person name="Baker D."/>
            <person name="Gharbi K."/>
            <person name="Hall N."/>
            <person name="Watson M."/>
            <person name="Adriaenssens E.M."/>
            <person name="Foster-Nyarko E."/>
            <person name="Jarju S."/>
            <person name="Secka A."/>
            <person name="Antonio M."/>
            <person name="Oren A."/>
            <person name="Chaudhuri R.R."/>
            <person name="La Ragione R."/>
            <person name="Hildebrand F."/>
            <person name="Pallen M.J."/>
        </authorList>
    </citation>
    <scope>NUCLEOTIDE SEQUENCE</scope>
    <source>
        <strain evidence="3">ChiBcec6-4105</strain>
    </source>
</reference>
<feature type="domain" description="Non-reducing end beta-L-arabinofuranosidase-like GH127 middle" evidence="2">
    <location>
        <begin position="415"/>
        <end position="511"/>
    </location>
</feature>
<dbReference type="InterPro" id="IPR012878">
    <property type="entry name" value="Beta-AFase-like_GH127_cat"/>
</dbReference>
<sequence>MVAKKLETFHYEKVTLKKSHWERQRAELIETYLGIDNEDLLHYFRALANIPDKGTGLVGWYGDNASTFGQKLSAMTRLYLNTKDERLKTKVLYLADEWGKCLERSEKVCDINDTYVYDKLMGGFLDLYEILDYTPALKYIKKLTQSAARRFPRTISRDGLQDGALSGAKMIEWYTLPEHLIRAWQITGDEMYWEFAKEWEYTYYYDKLAKKDFHIGPRHAYSHVNSLSSAAKFYEATGDEKYLTVLKNGYEEILAHHSFATGGYGPAECLFAEEEGYLGDSLKANWDRDRIHKEYRNFGDSIVTRDDAWGSCEVSCCAWAVFKLTCYLMTFTGEARYGDWAEKLLYNGTGGQPPITKEGKVMYYADYFVNGGIKTVEDRRLHDNGRSFEWQCCTGTFPQDVAEYVNLLYYKDQSGIYVAQYLPSKVAFEIDGRSMELENLSLYPKTPYLDFVVHTEGKTVSDLNFRIPSWADGNNWVKINGEKQEAEMIPGTWLKLHREWKEGDRIEIHFPFRLHFEKADEYSPDIAALMYGPLVLVSDKMADFQGDMENPEQWIKPSWREGYSYCFETLPGHVKGYDWLTRKFYPYYEVPELEWYYMYSRLEEKTAKLS</sequence>
<dbReference type="GO" id="GO:0016787">
    <property type="term" value="F:hydrolase activity"/>
    <property type="evidence" value="ECO:0007669"/>
    <property type="project" value="UniProtKB-KW"/>
</dbReference>